<feature type="transmembrane region" description="Helical" evidence="1">
    <location>
        <begin position="63"/>
        <end position="80"/>
    </location>
</feature>
<feature type="transmembrane region" description="Helical" evidence="1">
    <location>
        <begin position="326"/>
        <end position="346"/>
    </location>
</feature>
<feature type="transmembrane region" description="Helical" evidence="1">
    <location>
        <begin position="235"/>
        <end position="256"/>
    </location>
</feature>
<feature type="transmembrane region" description="Helical" evidence="1">
    <location>
        <begin position="89"/>
        <end position="108"/>
    </location>
</feature>
<evidence type="ECO:0008006" key="4">
    <source>
        <dbReference type="Google" id="ProtNLM"/>
    </source>
</evidence>
<evidence type="ECO:0000313" key="3">
    <source>
        <dbReference type="Proteomes" id="UP000648075"/>
    </source>
</evidence>
<keyword evidence="3" id="KW-1185">Reference proteome</keyword>
<evidence type="ECO:0000256" key="1">
    <source>
        <dbReference type="SAM" id="Phobius"/>
    </source>
</evidence>
<keyword evidence="1" id="KW-1133">Transmembrane helix</keyword>
<feature type="transmembrane region" description="Helical" evidence="1">
    <location>
        <begin position="144"/>
        <end position="172"/>
    </location>
</feature>
<dbReference type="RefSeq" id="WP_189622104.1">
    <property type="nucleotide sequence ID" value="NZ_BMZA01000015.1"/>
</dbReference>
<keyword evidence="1" id="KW-0472">Membrane</keyword>
<dbReference type="AlphaFoldDB" id="A0A918PLF7"/>
<keyword evidence="1" id="KW-0812">Transmembrane</keyword>
<feature type="transmembrane region" description="Helical" evidence="1">
    <location>
        <begin position="184"/>
        <end position="204"/>
    </location>
</feature>
<gene>
    <name evidence="2" type="ORF">GCM10011614_29990</name>
</gene>
<dbReference type="EMBL" id="BMZA01000015">
    <property type="protein sequence ID" value="GGZ12906.1"/>
    <property type="molecule type" value="Genomic_DNA"/>
</dbReference>
<dbReference type="Proteomes" id="UP000648075">
    <property type="component" value="Unassembled WGS sequence"/>
</dbReference>
<feature type="transmembrane region" description="Helical" evidence="1">
    <location>
        <begin position="114"/>
        <end position="132"/>
    </location>
</feature>
<sequence>MIAAAFARGPWYDEFFTLYVSAPRFGWGEALRDHWLADNHPPLFYALARASAWLGDSVPPRRLVNVLITLPAAAAFVLIGRRRPAWRGVLILFAIALASSPVAVFYGAEFRSNYLAFLSSALAVAALVTLAGPDCPPLSRRGGALLCGVLAVAFATHLAATILTGGIALAFVAARVVRRDWGGAIRLALLCALASLPLLVSLALQLGRIEANTRVFWIPAGLTAARWAIQQQVEMNLTANLTVTACGVIGLGLLALSRQNPADQARWNAAIIVLAGLAFGTAVLMALHIWRPIVINRYLVAMGPPLLLAFAIGAQTLLERLRAAPVRSVLVAAMAASALWSIWTTWRHALVEPSFMGTGHAIAALVRACPTTVVHADMQWNEPVMALPPPDNRAVMPMAYAMTARTLDFTLEPPASRRVSPTCPTVFWTEHVADVQVTAEALARSLRQRGFDVRALELKRIGRGWIAVSRPGR</sequence>
<feature type="transmembrane region" description="Helical" evidence="1">
    <location>
        <begin position="295"/>
        <end position="314"/>
    </location>
</feature>
<comment type="caution">
    <text evidence="2">The sequence shown here is derived from an EMBL/GenBank/DDBJ whole genome shotgun (WGS) entry which is preliminary data.</text>
</comment>
<accession>A0A918PLF7</accession>
<feature type="transmembrane region" description="Helical" evidence="1">
    <location>
        <begin position="268"/>
        <end position="289"/>
    </location>
</feature>
<protein>
    <recommendedName>
        <fullName evidence="4">Glycosyltransferase RgtA/B/C/D-like domain-containing protein</fullName>
    </recommendedName>
</protein>
<organism evidence="2 3">
    <name type="scientific">Novosphingobium colocasiae</name>
    <dbReference type="NCBI Taxonomy" id="1256513"/>
    <lineage>
        <taxon>Bacteria</taxon>
        <taxon>Pseudomonadati</taxon>
        <taxon>Pseudomonadota</taxon>
        <taxon>Alphaproteobacteria</taxon>
        <taxon>Sphingomonadales</taxon>
        <taxon>Sphingomonadaceae</taxon>
        <taxon>Novosphingobium</taxon>
    </lineage>
</organism>
<name>A0A918PLF7_9SPHN</name>
<proteinExistence type="predicted"/>
<reference evidence="2" key="1">
    <citation type="journal article" date="2014" name="Int. J. Syst. Evol. Microbiol.">
        <title>Complete genome sequence of Corynebacterium casei LMG S-19264T (=DSM 44701T), isolated from a smear-ripened cheese.</title>
        <authorList>
            <consortium name="US DOE Joint Genome Institute (JGI-PGF)"/>
            <person name="Walter F."/>
            <person name="Albersmeier A."/>
            <person name="Kalinowski J."/>
            <person name="Ruckert C."/>
        </authorList>
    </citation>
    <scope>NUCLEOTIDE SEQUENCE</scope>
    <source>
        <strain evidence="2">KCTC 32255</strain>
    </source>
</reference>
<evidence type="ECO:0000313" key="2">
    <source>
        <dbReference type="EMBL" id="GGZ12906.1"/>
    </source>
</evidence>
<reference evidence="2" key="2">
    <citation type="submission" date="2020-09" db="EMBL/GenBank/DDBJ databases">
        <authorList>
            <person name="Sun Q."/>
            <person name="Kim S."/>
        </authorList>
    </citation>
    <scope>NUCLEOTIDE SEQUENCE</scope>
    <source>
        <strain evidence="2">KCTC 32255</strain>
    </source>
</reference>